<name>A0A1W2G5V1_REIFA</name>
<dbReference type="STRING" id="692418.SAMN04488029_0160"/>
<dbReference type="EMBL" id="FWYF01000001">
    <property type="protein sequence ID" value="SMD31822.1"/>
    <property type="molecule type" value="Genomic_DNA"/>
</dbReference>
<organism evidence="1 2">
    <name type="scientific">Reichenbachiella faecimaris</name>
    <dbReference type="NCBI Taxonomy" id="692418"/>
    <lineage>
        <taxon>Bacteria</taxon>
        <taxon>Pseudomonadati</taxon>
        <taxon>Bacteroidota</taxon>
        <taxon>Cytophagia</taxon>
        <taxon>Cytophagales</taxon>
        <taxon>Reichenbachiellaceae</taxon>
        <taxon>Reichenbachiella</taxon>
    </lineage>
</organism>
<gene>
    <name evidence="1" type="ORF">SAMN04488029_0160</name>
</gene>
<reference evidence="1 2" key="1">
    <citation type="submission" date="2017-04" db="EMBL/GenBank/DDBJ databases">
        <authorList>
            <person name="Afonso C.L."/>
            <person name="Miller P.J."/>
            <person name="Scott M.A."/>
            <person name="Spackman E."/>
            <person name="Goraichik I."/>
            <person name="Dimitrov K.M."/>
            <person name="Suarez D.L."/>
            <person name="Swayne D.E."/>
        </authorList>
    </citation>
    <scope>NUCLEOTIDE SEQUENCE [LARGE SCALE GENOMIC DNA]</scope>
    <source>
        <strain evidence="1 2">DSM 26133</strain>
    </source>
</reference>
<proteinExistence type="predicted"/>
<keyword evidence="2" id="KW-1185">Reference proteome</keyword>
<dbReference type="OrthoDB" id="793180at2"/>
<dbReference type="Proteomes" id="UP000192472">
    <property type="component" value="Unassembled WGS sequence"/>
</dbReference>
<accession>A0A1W2G5V1</accession>
<evidence type="ECO:0000313" key="1">
    <source>
        <dbReference type="EMBL" id="SMD31822.1"/>
    </source>
</evidence>
<dbReference type="AlphaFoldDB" id="A0A1W2G5V1"/>
<protein>
    <submittedName>
        <fullName evidence="1">Uncharacterized protein</fullName>
    </submittedName>
</protein>
<sequence>MPEDLVVLLGKEKQKESIFAAIYTRELWKAEPFRNKLKSIITIHWQPNEKIIQQFARETLLREVFGSKADYGDKLFELIDWHHSRKWKLDHLTKIDKMKSDAFNGMTGLTRIRFWELLPVSFNLKLFERAPQMCVLVDAMVVKIPVVSFQYYMDIHMSFAFNSIRKAGHPLATDLISYIYDLQFIQQKIAISLHEFLRLVIYAENQKENAFFINAEINAIMGADLVFSYLKASIEKIILVVAITHGIKNLDGKKEHRQKLNALKEKLPKHVKNQHYCQFILEFIESENLSELNNYRSGILHKKGISDLQPHNYVGSKASDIPLRKIFEVLVEQHSKNTAMLLGAYALLTDELVRKDPPNINPTEIPN</sequence>
<dbReference type="RefSeq" id="WP_084370519.1">
    <property type="nucleotide sequence ID" value="NZ_FWYF01000001.1"/>
</dbReference>
<evidence type="ECO:0000313" key="2">
    <source>
        <dbReference type="Proteomes" id="UP000192472"/>
    </source>
</evidence>